<protein>
    <recommendedName>
        <fullName evidence="3">F-box domain-containing protein</fullName>
    </recommendedName>
</protein>
<evidence type="ECO:0008006" key="3">
    <source>
        <dbReference type="Google" id="ProtNLM"/>
    </source>
</evidence>
<evidence type="ECO:0000313" key="1">
    <source>
        <dbReference type="EMBL" id="RDX50251.1"/>
    </source>
</evidence>
<dbReference type="AlphaFoldDB" id="A0A371DCH5"/>
<name>A0A371DCH5_9APHY</name>
<accession>A0A371DCH5</accession>
<sequence>MPDYPIALRNSDVWHLILSVVDRKTRLALVQTCHILNQQAAPYLLGDVVLQGLGPRKLSSFLQFIAPRDDDEQSAYRLRSLRGLSLQIVNLPPSIDALLALFARLQQHGTDLTRLRISVSDMATTPLNTETPRLGEAIASLQHIRDLELELSHPLCYEILHATRSRLVSLKLRSRGQAVNPIPLLLNSQDTLEKLDTNLPWNDSGPCPCYPRVRDLTLKCTVLPRTMYFVGAFPNLQALRISSLGEPSAETPRWHESTFPLLRLFSGSFNDLYVLGVRHRLNNLKIHIGHSLDDFSQLRAVLSESSPSCLSLEIGQLRGGQCLTNAAFISLFSPSLLPRLSTLALDCKWGSHEDTDPDAIEEALAVIAMSLPLKTFKVVLRLQDLRYHARGHLEWKLDIWDAEDLADQLLDRQPFLMSSNVEIAVDPYTPNRATLRRPSAGPS</sequence>
<proteinExistence type="predicted"/>
<reference evidence="1 2" key="1">
    <citation type="journal article" date="2018" name="Biotechnol. Biofuels">
        <title>Integrative visual omics of the white-rot fungus Polyporus brumalis exposes the biotechnological potential of its oxidative enzymes for delignifying raw plant biomass.</title>
        <authorList>
            <person name="Miyauchi S."/>
            <person name="Rancon A."/>
            <person name="Drula E."/>
            <person name="Hage H."/>
            <person name="Chaduli D."/>
            <person name="Favel A."/>
            <person name="Grisel S."/>
            <person name="Henrissat B."/>
            <person name="Herpoel-Gimbert I."/>
            <person name="Ruiz-Duenas F.J."/>
            <person name="Chevret D."/>
            <person name="Hainaut M."/>
            <person name="Lin J."/>
            <person name="Wang M."/>
            <person name="Pangilinan J."/>
            <person name="Lipzen A."/>
            <person name="Lesage-Meessen L."/>
            <person name="Navarro D."/>
            <person name="Riley R."/>
            <person name="Grigoriev I.V."/>
            <person name="Zhou S."/>
            <person name="Raouche S."/>
            <person name="Rosso M.N."/>
        </authorList>
    </citation>
    <scope>NUCLEOTIDE SEQUENCE [LARGE SCALE GENOMIC DNA]</scope>
    <source>
        <strain evidence="1 2">BRFM 1820</strain>
    </source>
</reference>
<dbReference type="OrthoDB" id="2780918at2759"/>
<dbReference type="EMBL" id="KZ857400">
    <property type="protein sequence ID" value="RDX50251.1"/>
    <property type="molecule type" value="Genomic_DNA"/>
</dbReference>
<organism evidence="1 2">
    <name type="scientific">Lentinus brumalis</name>
    <dbReference type="NCBI Taxonomy" id="2498619"/>
    <lineage>
        <taxon>Eukaryota</taxon>
        <taxon>Fungi</taxon>
        <taxon>Dikarya</taxon>
        <taxon>Basidiomycota</taxon>
        <taxon>Agaricomycotina</taxon>
        <taxon>Agaricomycetes</taxon>
        <taxon>Polyporales</taxon>
        <taxon>Polyporaceae</taxon>
        <taxon>Lentinus</taxon>
    </lineage>
</organism>
<gene>
    <name evidence="1" type="ORF">OH76DRAFT_1402711</name>
</gene>
<dbReference type="Proteomes" id="UP000256964">
    <property type="component" value="Unassembled WGS sequence"/>
</dbReference>
<keyword evidence="2" id="KW-1185">Reference proteome</keyword>
<evidence type="ECO:0000313" key="2">
    <source>
        <dbReference type="Proteomes" id="UP000256964"/>
    </source>
</evidence>